<dbReference type="AlphaFoldDB" id="A0A9D4A2I7"/>
<dbReference type="InterPro" id="IPR053151">
    <property type="entry name" value="RNase_H-like"/>
</dbReference>
<dbReference type="InterPro" id="IPR002156">
    <property type="entry name" value="RNaseH_domain"/>
</dbReference>
<dbReference type="InterPro" id="IPR012337">
    <property type="entry name" value="RNaseH-like_sf"/>
</dbReference>
<accession>A0A9D4A2I7</accession>
<dbReference type="SUPFAM" id="SSF53098">
    <property type="entry name" value="Ribonuclease H-like"/>
    <property type="match status" value="1"/>
</dbReference>
<dbReference type="PANTHER" id="PTHR47723:SF19">
    <property type="entry name" value="POLYNUCLEOTIDYL TRANSFERASE, RIBONUCLEASE H-LIKE SUPERFAMILY PROTEIN"/>
    <property type="match status" value="1"/>
</dbReference>
<dbReference type="InterPro" id="IPR036397">
    <property type="entry name" value="RNaseH_sf"/>
</dbReference>
<dbReference type="OrthoDB" id="999696at2759"/>
<proteinExistence type="predicted"/>
<dbReference type="Gene3D" id="3.30.420.10">
    <property type="entry name" value="Ribonuclease H-like superfamily/Ribonuclease H"/>
    <property type="match status" value="1"/>
</dbReference>
<dbReference type="InterPro" id="IPR044730">
    <property type="entry name" value="RNase_H-like_dom_plant"/>
</dbReference>
<reference evidence="2 3" key="1">
    <citation type="journal article" date="2021" name="Plant Biotechnol. J.">
        <title>Multi-omics assisted identification of the key and species-specific regulatory components of drought-tolerant mechanisms in Gossypium stocksii.</title>
        <authorList>
            <person name="Yu D."/>
            <person name="Ke L."/>
            <person name="Zhang D."/>
            <person name="Wu Y."/>
            <person name="Sun Y."/>
            <person name="Mei J."/>
            <person name="Sun J."/>
            <person name="Sun Y."/>
        </authorList>
    </citation>
    <scope>NUCLEOTIDE SEQUENCE [LARGE SCALE GENOMIC DNA]</scope>
    <source>
        <strain evidence="3">cv. E1</strain>
        <tissue evidence="2">Leaf</tissue>
    </source>
</reference>
<name>A0A9D4A2I7_9ROSI</name>
<comment type="caution">
    <text evidence="2">The sequence shown here is derived from an EMBL/GenBank/DDBJ whole genome shotgun (WGS) entry which is preliminary data.</text>
</comment>
<dbReference type="Proteomes" id="UP000828251">
    <property type="component" value="Unassembled WGS sequence"/>
</dbReference>
<evidence type="ECO:0000313" key="3">
    <source>
        <dbReference type="Proteomes" id="UP000828251"/>
    </source>
</evidence>
<evidence type="ECO:0000313" key="2">
    <source>
        <dbReference type="EMBL" id="KAH1082225.1"/>
    </source>
</evidence>
<sequence length="130" mass="15210">MGYSRFLGNYSIFYAELLGILDGLKLVQSRGHNNVIIHSDSLEVIRAIHENASRTSSSALIRRIHRILSHESQWLLRYTPRDDNRCADYFAKLAFNREKDLCLYEYPPSDVLELLKSDKERIFNPLEYSM</sequence>
<dbReference type="EMBL" id="JAIQCV010000007">
    <property type="protein sequence ID" value="KAH1082225.1"/>
    <property type="molecule type" value="Genomic_DNA"/>
</dbReference>
<evidence type="ECO:0000259" key="1">
    <source>
        <dbReference type="Pfam" id="PF13456"/>
    </source>
</evidence>
<organism evidence="2 3">
    <name type="scientific">Gossypium stocksii</name>
    <dbReference type="NCBI Taxonomy" id="47602"/>
    <lineage>
        <taxon>Eukaryota</taxon>
        <taxon>Viridiplantae</taxon>
        <taxon>Streptophyta</taxon>
        <taxon>Embryophyta</taxon>
        <taxon>Tracheophyta</taxon>
        <taxon>Spermatophyta</taxon>
        <taxon>Magnoliopsida</taxon>
        <taxon>eudicotyledons</taxon>
        <taxon>Gunneridae</taxon>
        <taxon>Pentapetalae</taxon>
        <taxon>rosids</taxon>
        <taxon>malvids</taxon>
        <taxon>Malvales</taxon>
        <taxon>Malvaceae</taxon>
        <taxon>Malvoideae</taxon>
        <taxon>Gossypium</taxon>
    </lineage>
</organism>
<dbReference type="Pfam" id="PF13456">
    <property type="entry name" value="RVT_3"/>
    <property type="match status" value="1"/>
</dbReference>
<dbReference type="GO" id="GO:0003676">
    <property type="term" value="F:nucleic acid binding"/>
    <property type="evidence" value="ECO:0007669"/>
    <property type="project" value="InterPro"/>
</dbReference>
<gene>
    <name evidence="2" type="ORF">J1N35_021986</name>
</gene>
<dbReference type="GO" id="GO:0004523">
    <property type="term" value="F:RNA-DNA hybrid ribonuclease activity"/>
    <property type="evidence" value="ECO:0007669"/>
    <property type="project" value="InterPro"/>
</dbReference>
<dbReference type="PANTHER" id="PTHR47723">
    <property type="entry name" value="OS05G0353850 PROTEIN"/>
    <property type="match status" value="1"/>
</dbReference>
<feature type="domain" description="RNase H type-1" evidence="1">
    <location>
        <begin position="5"/>
        <end position="94"/>
    </location>
</feature>
<keyword evidence="3" id="KW-1185">Reference proteome</keyword>
<dbReference type="CDD" id="cd06222">
    <property type="entry name" value="RNase_H_like"/>
    <property type="match status" value="1"/>
</dbReference>
<protein>
    <recommendedName>
        <fullName evidence="1">RNase H type-1 domain-containing protein</fullName>
    </recommendedName>
</protein>